<evidence type="ECO:0000313" key="1">
    <source>
        <dbReference type="EMBL" id="QDS98890.1"/>
    </source>
</evidence>
<evidence type="ECO:0000313" key="2">
    <source>
        <dbReference type="Proteomes" id="UP000319852"/>
    </source>
</evidence>
<reference evidence="1 2" key="1">
    <citation type="submission" date="2019-02" db="EMBL/GenBank/DDBJ databases">
        <title>Deep-cultivation of Planctomycetes and their phenomic and genomic characterization uncovers novel biology.</title>
        <authorList>
            <person name="Wiegand S."/>
            <person name="Jogler M."/>
            <person name="Boedeker C."/>
            <person name="Pinto D."/>
            <person name="Vollmers J."/>
            <person name="Rivas-Marin E."/>
            <person name="Kohn T."/>
            <person name="Peeters S.H."/>
            <person name="Heuer A."/>
            <person name="Rast P."/>
            <person name="Oberbeckmann S."/>
            <person name="Bunk B."/>
            <person name="Jeske O."/>
            <person name="Meyerdierks A."/>
            <person name="Storesund J.E."/>
            <person name="Kallscheuer N."/>
            <person name="Luecker S."/>
            <person name="Lage O.M."/>
            <person name="Pohl T."/>
            <person name="Merkel B.J."/>
            <person name="Hornburger P."/>
            <person name="Mueller R.-W."/>
            <person name="Bruemmer F."/>
            <person name="Labrenz M."/>
            <person name="Spormann A.M."/>
            <person name="Op den Camp H."/>
            <person name="Overmann J."/>
            <person name="Amann R."/>
            <person name="Jetten M.S.M."/>
            <person name="Mascher T."/>
            <person name="Medema M.H."/>
            <person name="Devos D.P."/>
            <person name="Kaster A.-K."/>
            <person name="Ovreas L."/>
            <person name="Rohde M."/>
            <person name="Galperin M.Y."/>
            <person name="Jogler C."/>
        </authorList>
    </citation>
    <scope>NUCLEOTIDE SEQUENCE [LARGE SCALE GENOMIC DNA]</scope>
    <source>
        <strain evidence="1 2">HG15A2</strain>
    </source>
</reference>
<protein>
    <submittedName>
        <fullName evidence="1">Uncharacterized protein</fullName>
    </submittedName>
</protein>
<organism evidence="1 2">
    <name type="scientific">Adhaeretor mobilis</name>
    <dbReference type="NCBI Taxonomy" id="1930276"/>
    <lineage>
        <taxon>Bacteria</taxon>
        <taxon>Pseudomonadati</taxon>
        <taxon>Planctomycetota</taxon>
        <taxon>Planctomycetia</taxon>
        <taxon>Pirellulales</taxon>
        <taxon>Lacipirellulaceae</taxon>
        <taxon>Adhaeretor</taxon>
    </lineage>
</organism>
<dbReference type="Proteomes" id="UP000319852">
    <property type="component" value="Chromosome"/>
</dbReference>
<proteinExistence type="predicted"/>
<accession>A0A517MVI3</accession>
<dbReference type="AlphaFoldDB" id="A0A517MVI3"/>
<dbReference type="KEGG" id="amob:HG15A2_21780"/>
<dbReference type="RefSeq" id="WP_145060170.1">
    <property type="nucleotide sequence ID" value="NZ_CP036263.1"/>
</dbReference>
<keyword evidence="2" id="KW-1185">Reference proteome</keyword>
<dbReference type="EMBL" id="CP036263">
    <property type="protein sequence ID" value="QDS98890.1"/>
    <property type="molecule type" value="Genomic_DNA"/>
</dbReference>
<gene>
    <name evidence="1" type="ORF">HG15A2_21780</name>
</gene>
<name>A0A517MVI3_9BACT</name>
<sequence length="84" mass="9368">MVQINLNSDQMKLIAEATKKTEEIAIADDDGKIMVRFARFAKAASDGEKEEDEIIAEARRRMASTGSTRLFSEVVQELKAKYGT</sequence>